<feature type="non-terminal residue" evidence="3">
    <location>
        <position position="489"/>
    </location>
</feature>
<reference evidence="3" key="1">
    <citation type="journal article" date="2015" name="Nature">
        <title>Complex archaea that bridge the gap between prokaryotes and eukaryotes.</title>
        <authorList>
            <person name="Spang A."/>
            <person name="Saw J.H."/>
            <person name="Jorgensen S.L."/>
            <person name="Zaremba-Niedzwiedzka K."/>
            <person name="Martijn J."/>
            <person name="Lind A.E."/>
            <person name="van Eijk R."/>
            <person name="Schleper C."/>
            <person name="Guy L."/>
            <person name="Ettema T.J."/>
        </authorList>
    </citation>
    <scope>NUCLEOTIDE SEQUENCE</scope>
</reference>
<dbReference type="NCBIfam" id="TIGR01760">
    <property type="entry name" value="tape_meas_TP901"/>
    <property type="match status" value="1"/>
</dbReference>
<proteinExistence type="predicted"/>
<dbReference type="EMBL" id="LAZR01000395">
    <property type="protein sequence ID" value="KKN70894.1"/>
    <property type="molecule type" value="Genomic_DNA"/>
</dbReference>
<dbReference type="AlphaFoldDB" id="A0A0F9SVL6"/>
<evidence type="ECO:0000259" key="2">
    <source>
        <dbReference type="Pfam" id="PF10145"/>
    </source>
</evidence>
<protein>
    <recommendedName>
        <fullName evidence="2">Phage tail tape measure protein domain-containing protein</fullName>
    </recommendedName>
</protein>
<name>A0A0F9SVL6_9ZZZZ</name>
<evidence type="ECO:0000313" key="3">
    <source>
        <dbReference type="EMBL" id="KKN70894.1"/>
    </source>
</evidence>
<accession>A0A0F9SVL6</accession>
<sequence length="489" mass="50928">MAQSFVLGVNLRIQQILGLEQAKQQLAGIQIGGVGKVQQLSAGLKSVGINASTAAIQIAKGANVTTKLGKSAQRAGRELKTAAVGAKNFGDQIFLAGKRYAAFIGATVIAFKGLQLISVGTKSVIEFDQAMVSLSQIIDTSVDQLGGLSQQFLDLSVATGTSAAEIANAAKLLAQAGFRGSELAEAVEQLSKVPLTPIFENMEQAVDGAIAALRQFSDEGLTVETVFDKMINVSNKYAASFPDIIEGLKRGGSAFQAIGGTLDEFIAAFTTIRSVTRESASSVGTSLKTLSSRLADPKIIKFLETKDIRLLEKGQFVGPLEAIRRIGEGLENTKNVQDRINIATKLGGRRQISRFLAIAQNAEKTSEILKISENSFNTFNEVAEKGLQAVGKQIDILVAQAKKLAIELGQDLFIPFIQGLTGMAEAAIALLSALKPVIPIVAKLGALLAGGAILKGAGRFLGPRIAQLAGPAAFAAAGGGLRGAGAGLG</sequence>
<dbReference type="PANTHER" id="PTHR37813:SF1">
    <property type="entry name" value="FELS-2 PROPHAGE PROTEIN"/>
    <property type="match status" value="1"/>
</dbReference>
<keyword evidence="1" id="KW-1188">Viral release from host cell</keyword>
<dbReference type="Pfam" id="PF10145">
    <property type="entry name" value="PhageMin_Tail"/>
    <property type="match status" value="1"/>
</dbReference>
<organism evidence="3">
    <name type="scientific">marine sediment metagenome</name>
    <dbReference type="NCBI Taxonomy" id="412755"/>
    <lineage>
        <taxon>unclassified sequences</taxon>
        <taxon>metagenomes</taxon>
        <taxon>ecological metagenomes</taxon>
    </lineage>
</organism>
<dbReference type="PANTHER" id="PTHR37813">
    <property type="entry name" value="FELS-2 PROPHAGE PROTEIN"/>
    <property type="match status" value="1"/>
</dbReference>
<dbReference type="InterPro" id="IPR010090">
    <property type="entry name" value="Phage_tape_meas"/>
</dbReference>
<feature type="domain" description="Phage tail tape measure protein" evidence="2">
    <location>
        <begin position="150"/>
        <end position="348"/>
    </location>
</feature>
<comment type="caution">
    <text evidence="3">The sequence shown here is derived from an EMBL/GenBank/DDBJ whole genome shotgun (WGS) entry which is preliminary data.</text>
</comment>
<gene>
    <name evidence="3" type="ORF">LCGC14_0426850</name>
</gene>
<evidence type="ECO:0000256" key="1">
    <source>
        <dbReference type="ARBA" id="ARBA00022612"/>
    </source>
</evidence>